<evidence type="ECO:0000256" key="1">
    <source>
        <dbReference type="ARBA" id="ARBA00004434"/>
    </source>
</evidence>
<evidence type="ECO:0000256" key="4">
    <source>
        <dbReference type="ARBA" id="ARBA00022792"/>
    </source>
</evidence>
<dbReference type="InterPro" id="IPR036639">
    <property type="entry name" value="Cyt_c_oxidase_su4_sf"/>
</dbReference>
<keyword evidence="9 10" id="KW-0472">Membrane</keyword>
<evidence type="ECO:0000256" key="10">
    <source>
        <dbReference type="SAM" id="Phobius"/>
    </source>
</evidence>
<dbReference type="GeneID" id="85224646"/>
<dbReference type="PANTHER" id="PTHR10707:SF10">
    <property type="entry name" value="CYTOCHROME C OXIDASE SUBUNIT 4"/>
    <property type="match status" value="1"/>
</dbReference>
<keyword evidence="7" id="KW-0560">Oxidoreductase</keyword>
<comment type="similarity">
    <text evidence="2">Belongs to the cytochrome c oxidase IV family.</text>
</comment>
<dbReference type="GO" id="GO:0006123">
    <property type="term" value="P:mitochondrial electron transport, cytochrome c to oxygen"/>
    <property type="evidence" value="ECO:0007669"/>
    <property type="project" value="InterPro"/>
</dbReference>
<evidence type="ECO:0000256" key="5">
    <source>
        <dbReference type="ARBA" id="ARBA00022946"/>
    </source>
</evidence>
<dbReference type="InterPro" id="IPR004203">
    <property type="entry name" value="Cyt_c_oxidase_su4_fam"/>
</dbReference>
<evidence type="ECO:0000313" key="12">
    <source>
        <dbReference type="Proteomes" id="UP001217754"/>
    </source>
</evidence>
<dbReference type="SUPFAM" id="SSF81406">
    <property type="entry name" value="Mitochondrial cytochrome c oxidase subunit IV"/>
    <property type="match status" value="1"/>
</dbReference>
<evidence type="ECO:0000256" key="7">
    <source>
        <dbReference type="ARBA" id="ARBA00023002"/>
    </source>
</evidence>
<gene>
    <name evidence="11" type="primary">cox5</name>
    <name evidence="11" type="ORF">MJAP1_000997</name>
</gene>
<dbReference type="PANTHER" id="PTHR10707">
    <property type="entry name" value="CYTOCHROME C OXIDASE SUBUNIT IV"/>
    <property type="match status" value="1"/>
</dbReference>
<dbReference type="GO" id="GO:0005743">
    <property type="term" value="C:mitochondrial inner membrane"/>
    <property type="evidence" value="ECO:0007669"/>
    <property type="project" value="UniProtKB-SubCell"/>
</dbReference>
<dbReference type="RefSeq" id="XP_060120946.1">
    <property type="nucleotide sequence ID" value="XM_060264963.1"/>
</dbReference>
<keyword evidence="12" id="KW-1185">Reference proteome</keyword>
<dbReference type="Pfam" id="PF02936">
    <property type="entry name" value="COX4"/>
    <property type="match status" value="1"/>
</dbReference>
<evidence type="ECO:0000256" key="6">
    <source>
        <dbReference type="ARBA" id="ARBA00022989"/>
    </source>
</evidence>
<keyword evidence="3 10" id="KW-0812">Transmembrane</keyword>
<dbReference type="AlphaFoldDB" id="A0AAF0EZG8"/>
<accession>A0AAF0EZG8</accession>
<keyword evidence="6 10" id="KW-1133">Transmembrane helix</keyword>
<evidence type="ECO:0000256" key="8">
    <source>
        <dbReference type="ARBA" id="ARBA00023128"/>
    </source>
</evidence>
<organism evidence="11 12">
    <name type="scientific">Malassezia japonica</name>
    <dbReference type="NCBI Taxonomy" id="223818"/>
    <lineage>
        <taxon>Eukaryota</taxon>
        <taxon>Fungi</taxon>
        <taxon>Dikarya</taxon>
        <taxon>Basidiomycota</taxon>
        <taxon>Ustilaginomycotina</taxon>
        <taxon>Malasseziomycetes</taxon>
        <taxon>Malasseziales</taxon>
        <taxon>Malasseziaceae</taxon>
        <taxon>Malassezia</taxon>
    </lineage>
</organism>
<evidence type="ECO:0000256" key="9">
    <source>
        <dbReference type="ARBA" id="ARBA00023136"/>
    </source>
</evidence>
<evidence type="ECO:0000256" key="2">
    <source>
        <dbReference type="ARBA" id="ARBA00008135"/>
    </source>
</evidence>
<keyword evidence="8" id="KW-0496">Mitochondrion</keyword>
<dbReference type="Gene3D" id="1.10.442.10">
    <property type="entry name" value="Cytochrome c oxidase subunit IV"/>
    <property type="match status" value="1"/>
</dbReference>
<proteinExistence type="inferred from homology"/>
<feature type="transmembrane region" description="Helical" evidence="10">
    <location>
        <begin position="118"/>
        <end position="136"/>
    </location>
</feature>
<dbReference type="EMBL" id="CP119958">
    <property type="protein sequence ID" value="WFD38049.1"/>
    <property type="molecule type" value="Genomic_DNA"/>
</dbReference>
<evidence type="ECO:0000256" key="3">
    <source>
        <dbReference type="ARBA" id="ARBA00022692"/>
    </source>
</evidence>
<keyword evidence="4" id="KW-0999">Mitochondrion inner membrane</keyword>
<dbReference type="GO" id="GO:0016491">
    <property type="term" value="F:oxidoreductase activity"/>
    <property type="evidence" value="ECO:0007669"/>
    <property type="project" value="UniProtKB-KW"/>
</dbReference>
<sequence>MIGSVRAALPRVIPRNTTGYARTLITKSERWTPATAREGKLLEQSGAVELSKVLPNIESHWAKLSKEEQYSVYKQLEEIQRKDWKDLSVNEQKGAYFVAYGPYGPRKPVSPPGQTGRVIIGTALAAGFGIAGFYGVRSLAKPAPKSMTKEYQEEMTARAKENNQNPITGIASEGYKGKGHVI</sequence>
<protein>
    <submittedName>
        <fullName evidence="11">Cytochrome c oxidase subunit 5B, mitochondrial</fullName>
    </submittedName>
</protein>
<evidence type="ECO:0000313" key="11">
    <source>
        <dbReference type="EMBL" id="WFD38049.1"/>
    </source>
</evidence>
<name>A0AAF0EZG8_9BASI</name>
<comment type="subcellular location">
    <subcellularLocation>
        <location evidence="1">Mitochondrion inner membrane</location>
        <topology evidence="1">Single-pass membrane protein</topology>
    </subcellularLocation>
</comment>
<dbReference type="Proteomes" id="UP001217754">
    <property type="component" value="Chromosome 1"/>
</dbReference>
<keyword evidence="5" id="KW-0809">Transit peptide</keyword>
<dbReference type="GO" id="GO:0045277">
    <property type="term" value="C:respiratory chain complex IV"/>
    <property type="evidence" value="ECO:0007669"/>
    <property type="project" value="InterPro"/>
</dbReference>
<reference evidence="11" key="1">
    <citation type="submission" date="2023-03" db="EMBL/GenBank/DDBJ databases">
        <title>Mating type loci evolution in Malassezia.</title>
        <authorList>
            <person name="Coelho M.A."/>
        </authorList>
    </citation>
    <scope>NUCLEOTIDE SEQUENCE</scope>
    <source>
        <strain evidence="11">CBS 9431</strain>
    </source>
</reference>